<accession>A0AAD9V1L9</accession>
<organism evidence="1 2">
    <name type="scientific">Acropora cervicornis</name>
    <name type="common">Staghorn coral</name>
    <dbReference type="NCBI Taxonomy" id="6130"/>
    <lineage>
        <taxon>Eukaryota</taxon>
        <taxon>Metazoa</taxon>
        <taxon>Cnidaria</taxon>
        <taxon>Anthozoa</taxon>
        <taxon>Hexacorallia</taxon>
        <taxon>Scleractinia</taxon>
        <taxon>Astrocoeniina</taxon>
        <taxon>Acroporidae</taxon>
        <taxon>Acropora</taxon>
    </lineage>
</organism>
<dbReference type="EMBL" id="JARQWQ010000047">
    <property type="protein sequence ID" value="KAK2557881.1"/>
    <property type="molecule type" value="Genomic_DNA"/>
</dbReference>
<reference evidence="1" key="1">
    <citation type="journal article" date="2023" name="G3 (Bethesda)">
        <title>Whole genome assembly and annotation of the endangered Caribbean coral Acropora cervicornis.</title>
        <authorList>
            <person name="Selwyn J.D."/>
            <person name="Vollmer S.V."/>
        </authorList>
    </citation>
    <scope>NUCLEOTIDE SEQUENCE</scope>
    <source>
        <strain evidence="1">K2</strain>
    </source>
</reference>
<proteinExistence type="predicted"/>
<dbReference type="PANTHER" id="PTHR19963">
    <property type="entry name" value="CCHC-TYPE DOMAIN-CONTAINING PROTEIN"/>
    <property type="match status" value="1"/>
</dbReference>
<reference evidence="1" key="2">
    <citation type="journal article" date="2023" name="Science">
        <title>Genomic signatures of disease resistance in endangered staghorn corals.</title>
        <authorList>
            <person name="Vollmer S.V."/>
            <person name="Selwyn J.D."/>
            <person name="Despard B.A."/>
            <person name="Roesel C.L."/>
        </authorList>
    </citation>
    <scope>NUCLEOTIDE SEQUENCE</scope>
    <source>
        <strain evidence="1">K2</strain>
    </source>
</reference>
<evidence type="ECO:0000313" key="1">
    <source>
        <dbReference type="EMBL" id="KAK2557881.1"/>
    </source>
</evidence>
<dbReference type="PANTHER" id="PTHR19963:SF30">
    <property type="entry name" value="ENDONUCLEASE_EXONUCLEASE_PHOSPHATASE DOMAIN-CONTAINING PROTEIN"/>
    <property type="match status" value="1"/>
</dbReference>
<dbReference type="Proteomes" id="UP001249851">
    <property type="component" value="Unassembled WGS sequence"/>
</dbReference>
<comment type="caution">
    <text evidence="1">The sequence shown here is derived from an EMBL/GenBank/DDBJ whole genome shotgun (WGS) entry which is preliminary data.</text>
</comment>
<keyword evidence="2" id="KW-1185">Reference proteome</keyword>
<protein>
    <submittedName>
        <fullName evidence="1">Uncharacterized protein</fullName>
    </submittedName>
</protein>
<name>A0AAD9V1L9_ACRCE</name>
<evidence type="ECO:0000313" key="2">
    <source>
        <dbReference type="Proteomes" id="UP001249851"/>
    </source>
</evidence>
<gene>
    <name evidence="1" type="ORF">P5673_019858</name>
</gene>
<sequence>MFWVSMQSRIRKPEETLRELARAIRRLTRQAYPDATLSLRESIAKDQFSEALADPELRWKVHQAKAVTLTEALDTAAEVEAFFSAEKQRSSKPKTLHVSES</sequence>
<dbReference type="AlphaFoldDB" id="A0AAD9V1L9"/>